<evidence type="ECO:0000313" key="2">
    <source>
        <dbReference type="Proteomes" id="UP000001312"/>
    </source>
</evidence>
<accession>A7F7P0</accession>
<dbReference type="Proteomes" id="UP000001312">
    <property type="component" value="Unassembled WGS sequence"/>
</dbReference>
<sequence length="112" mass="12564">MVFWQMNGVLSSIRWVIKWPLIEIAGPPLGVKIMPSFQATRITVGEVNFGATISAGRCCKVDRAISQQWKKRSLGPLSKSCASILSSINSENRRLLFVRHLLVLGRHTKFVK</sequence>
<dbReference type="EMBL" id="CH476646">
    <property type="protein sequence ID" value="EDN98761.1"/>
    <property type="molecule type" value="Genomic_DNA"/>
</dbReference>
<name>A7F7P0_SCLS1</name>
<dbReference type="GeneID" id="5481545"/>
<dbReference type="RefSeq" id="XP_001585381.1">
    <property type="nucleotide sequence ID" value="XM_001585331.1"/>
</dbReference>
<dbReference type="KEGG" id="ssl:SS1G_13620"/>
<reference evidence="2" key="1">
    <citation type="journal article" date="2011" name="PLoS Genet.">
        <title>Genomic analysis of the necrotrophic fungal pathogens Sclerotinia sclerotiorum and Botrytis cinerea.</title>
        <authorList>
            <person name="Amselem J."/>
            <person name="Cuomo C.A."/>
            <person name="van Kan J.A."/>
            <person name="Viaud M."/>
            <person name="Benito E.P."/>
            <person name="Couloux A."/>
            <person name="Coutinho P.M."/>
            <person name="de Vries R.P."/>
            <person name="Dyer P.S."/>
            <person name="Fillinger S."/>
            <person name="Fournier E."/>
            <person name="Gout L."/>
            <person name="Hahn M."/>
            <person name="Kohn L."/>
            <person name="Lapalu N."/>
            <person name="Plummer K.M."/>
            <person name="Pradier J.M."/>
            <person name="Quevillon E."/>
            <person name="Sharon A."/>
            <person name="Simon A."/>
            <person name="ten Have A."/>
            <person name="Tudzynski B."/>
            <person name="Tudzynski P."/>
            <person name="Wincker P."/>
            <person name="Andrew M."/>
            <person name="Anthouard V."/>
            <person name="Beever R.E."/>
            <person name="Beffa R."/>
            <person name="Benoit I."/>
            <person name="Bouzid O."/>
            <person name="Brault B."/>
            <person name="Chen Z."/>
            <person name="Choquer M."/>
            <person name="Collemare J."/>
            <person name="Cotton P."/>
            <person name="Danchin E.G."/>
            <person name="Da Silva C."/>
            <person name="Gautier A."/>
            <person name="Giraud C."/>
            <person name="Giraud T."/>
            <person name="Gonzalez C."/>
            <person name="Grossetete S."/>
            <person name="Guldener U."/>
            <person name="Henrissat B."/>
            <person name="Howlett B.J."/>
            <person name="Kodira C."/>
            <person name="Kretschmer M."/>
            <person name="Lappartient A."/>
            <person name="Leroch M."/>
            <person name="Levis C."/>
            <person name="Mauceli E."/>
            <person name="Neuveglise C."/>
            <person name="Oeser B."/>
            <person name="Pearson M."/>
            <person name="Poulain J."/>
            <person name="Poussereau N."/>
            <person name="Quesneville H."/>
            <person name="Rascle C."/>
            <person name="Schumacher J."/>
            <person name="Segurens B."/>
            <person name="Sexton A."/>
            <person name="Silva E."/>
            <person name="Sirven C."/>
            <person name="Soanes D.M."/>
            <person name="Talbot N.J."/>
            <person name="Templeton M."/>
            <person name="Yandava C."/>
            <person name="Yarden O."/>
            <person name="Zeng Q."/>
            <person name="Rollins J.A."/>
            <person name="Lebrun M.H."/>
            <person name="Dickman M."/>
        </authorList>
    </citation>
    <scope>NUCLEOTIDE SEQUENCE [LARGE SCALE GENOMIC DNA]</scope>
    <source>
        <strain evidence="2">ATCC 18683 / 1980 / Ss-1</strain>
    </source>
</reference>
<dbReference type="InParanoid" id="A7F7P0"/>
<dbReference type="AlphaFoldDB" id="A7F7P0"/>
<gene>
    <name evidence="1" type="ORF">SS1G_13620</name>
</gene>
<organism evidence="1 2">
    <name type="scientific">Sclerotinia sclerotiorum (strain ATCC 18683 / 1980 / Ss-1)</name>
    <name type="common">White mold</name>
    <name type="synonym">Whetzelinia sclerotiorum</name>
    <dbReference type="NCBI Taxonomy" id="665079"/>
    <lineage>
        <taxon>Eukaryota</taxon>
        <taxon>Fungi</taxon>
        <taxon>Dikarya</taxon>
        <taxon>Ascomycota</taxon>
        <taxon>Pezizomycotina</taxon>
        <taxon>Leotiomycetes</taxon>
        <taxon>Helotiales</taxon>
        <taxon>Sclerotiniaceae</taxon>
        <taxon>Sclerotinia</taxon>
    </lineage>
</organism>
<keyword evidence="2" id="KW-1185">Reference proteome</keyword>
<protein>
    <submittedName>
        <fullName evidence="1">Uncharacterized protein</fullName>
    </submittedName>
</protein>
<proteinExistence type="predicted"/>
<evidence type="ECO:0000313" key="1">
    <source>
        <dbReference type="EMBL" id="EDN98761.1"/>
    </source>
</evidence>